<sequence>MAKKKIQKKKVVKKKLSPQEKLFAKEQRDQRNEISNILKNIGFSRLPYIDGKHFLYDGRSSEMDDIFVFENIILVTEYTLGDPNDHLLKKNYFYDKINEDKRAFIDFLLKEEKLASFKKYYDESIKNKYSVNQLRLKILYCSKKTIGLEHKGLVQNVIYFDYHIVKYFQSLTKVIKRSSKFEFLEFLGIPIKDFAENIKSSKESSDKFQGHILPEEKSSFKEGYKIVSFYIDAESLLKRAYVLRQNGWRDVENVGHYQRMFLQKKITSMRKYLTDKDRVFVNNIISSIATDKIKLYDKNDELLKLNKNGQFVGENSTEVTPTSIVINDECNIIGIIDGQHRTYAYHEGDDQYENHISTQRGVQNLLVTGILFPSEESVAKRLKFEANLFLEINSTQAKAGSQLTQEIELMISPFSSVAIAKRILQGLNKSGPLGNLIEQYWYEKGKIKTASIVSYGLKPLIKIEDIKSKDSTYHLWENPDKVKLKIKDNEEHELLGEYVDFTVEKIRDVLIAFKSKMDKDQWCAYSAATPNGILTVTFINGILNVLRLLIESNNVSTVEEYQKRLEGINGFGFKKYKSSQYRKMGLDIYKEYFKIE</sequence>
<dbReference type="InterPro" id="IPR017601">
    <property type="entry name" value="DGQHR-contain_dom"/>
</dbReference>
<name>A0ABX6TND2_9SPHI</name>
<accession>A0ABX6TND2</accession>
<reference evidence="1 2" key="1">
    <citation type="submission" date="2020-09" db="EMBL/GenBank/DDBJ databases">
        <title>Pedobacter sp. SW-16 isolated from soil near Yeocheon.</title>
        <authorList>
            <person name="Im H.S."/>
            <person name="Joung Y."/>
            <person name="Lee S.-S."/>
        </authorList>
    </citation>
    <scope>NUCLEOTIDE SEQUENCE [LARGE SCALE GENOMIC DNA]</scope>
    <source>
        <strain evidence="1 2">SW-16</strain>
    </source>
</reference>
<gene>
    <name evidence="1" type="ORF">H9N25_00810</name>
</gene>
<protein>
    <submittedName>
        <fullName evidence="1">DGQHR domain-containing protein</fullName>
    </submittedName>
</protein>
<evidence type="ECO:0000313" key="1">
    <source>
        <dbReference type="EMBL" id="QNR87044.1"/>
    </source>
</evidence>
<dbReference type="EMBL" id="CP061171">
    <property type="protein sequence ID" value="QNR87044.1"/>
    <property type="molecule type" value="Genomic_DNA"/>
</dbReference>
<organism evidence="1 2">
    <name type="scientific">Pedobacter riviphilus</name>
    <dbReference type="NCBI Taxonomy" id="2766984"/>
    <lineage>
        <taxon>Bacteria</taxon>
        <taxon>Pseudomonadati</taxon>
        <taxon>Bacteroidota</taxon>
        <taxon>Sphingobacteriia</taxon>
        <taxon>Sphingobacteriales</taxon>
        <taxon>Sphingobacteriaceae</taxon>
        <taxon>Pedobacter</taxon>
    </lineage>
</organism>
<evidence type="ECO:0000313" key="2">
    <source>
        <dbReference type="Proteomes" id="UP000516439"/>
    </source>
</evidence>
<proteinExistence type="predicted"/>
<dbReference type="NCBIfam" id="TIGR03187">
    <property type="entry name" value="DGQHR"/>
    <property type="match status" value="1"/>
</dbReference>
<dbReference type="Proteomes" id="UP000516439">
    <property type="component" value="Chromosome"/>
</dbReference>
<keyword evidence="2" id="KW-1185">Reference proteome</keyword>